<evidence type="ECO:0000313" key="1">
    <source>
        <dbReference type="EMBL" id="AEG97557.1"/>
    </source>
</evidence>
<dbReference type="Gene3D" id="1.10.10.10">
    <property type="entry name" value="Winged helix-like DNA-binding domain superfamily/Winged helix DNA-binding domain"/>
    <property type="match status" value="1"/>
</dbReference>
<keyword evidence="2" id="KW-1185">Reference proteome</keyword>
<reference evidence="1 2" key="1">
    <citation type="journal article" date="2012" name="J. Bacteriol.">
        <title>Complete genome sequence of Enterobacter aerogenes KCTC 2190.</title>
        <authorList>
            <person name="Shin S.H."/>
            <person name="Kim S."/>
            <person name="Kim J.Y."/>
            <person name="Lee S."/>
            <person name="Um Y."/>
            <person name="Oh M.K."/>
            <person name="Kim Y.R."/>
            <person name="Lee J."/>
            <person name="Yang K.S."/>
        </authorList>
    </citation>
    <scope>NUCLEOTIDE SEQUENCE [LARGE SCALE GENOMIC DNA]</scope>
    <source>
        <strain evidence="1 2">KCTC 2190</strain>
    </source>
</reference>
<dbReference type="HOGENOM" id="CLU_1765148_0_0_6"/>
<dbReference type="InterPro" id="IPR036390">
    <property type="entry name" value="WH_DNA-bd_sf"/>
</dbReference>
<dbReference type="SUPFAM" id="SSF46785">
    <property type="entry name" value="Winged helix' DNA-binding domain"/>
    <property type="match status" value="1"/>
</dbReference>
<dbReference type="InterPro" id="IPR036388">
    <property type="entry name" value="WH-like_DNA-bd_sf"/>
</dbReference>
<organism evidence="1 2">
    <name type="scientific">Klebsiella aerogenes (strain ATCC 13048 / DSM 30053 / CCUG 1429 / JCM 1235 / KCTC 2190 / NBRC 13534 / NCIMB 10102 / NCTC 10006 / CDC 819-56)</name>
    <name type="common">Enterobacter aerogenes</name>
    <dbReference type="NCBI Taxonomy" id="1028307"/>
    <lineage>
        <taxon>Bacteria</taxon>
        <taxon>Pseudomonadati</taxon>
        <taxon>Pseudomonadota</taxon>
        <taxon>Gammaproteobacteria</taxon>
        <taxon>Enterobacterales</taxon>
        <taxon>Enterobacteriaceae</taxon>
        <taxon>Klebsiella/Raoultella group</taxon>
        <taxon>Klebsiella</taxon>
    </lineage>
</organism>
<name>A0A0H3FXJ5_KLEAK</name>
<dbReference type="EMBL" id="CP002824">
    <property type="protein sequence ID" value="AEG97557.1"/>
    <property type="molecule type" value="Genomic_DNA"/>
</dbReference>
<evidence type="ECO:0000313" key="2">
    <source>
        <dbReference type="Proteomes" id="UP000008881"/>
    </source>
</evidence>
<accession>A0A0H3FXJ5</accession>
<dbReference type="RefSeq" id="WP_015704644.1">
    <property type="nucleotide sequence ID" value="NC_015663.1"/>
</dbReference>
<sequence length="147" mass="17017">MDESLRGYWDYCGLNLLFVSRLLEERLESRLATYGVTLRELMVLRLIADDAFIKQKELDLYVGHFHEPIRKTLDSLESKLLINREHKRRCGKRVSLADVTESGIALLNKADTILRRQEEIFLGHLPRATRVGVNSTLENVLKKTLTH</sequence>
<gene>
    <name evidence="1" type="ordered locus">EAE_13215</name>
</gene>
<protein>
    <recommendedName>
        <fullName evidence="3">MarR family transcriptional regulator</fullName>
    </recommendedName>
</protein>
<dbReference type="GeneID" id="93310822"/>
<proteinExistence type="predicted"/>
<dbReference type="KEGG" id="eae:EAE_13215"/>
<dbReference type="Proteomes" id="UP000008881">
    <property type="component" value="Chromosome"/>
</dbReference>
<dbReference type="AlphaFoldDB" id="A0A0H3FXJ5"/>
<evidence type="ECO:0008006" key="3">
    <source>
        <dbReference type="Google" id="ProtNLM"/>
    </source>
</evidence>